<organism evidence="3 5">
    <name type="scientific">Jejuia pallidilutea</name>
    <dbReference type="NCBI Taxonomy" id="504487"/>
    <lineage>
        <taxon>Bacteria</taxon>
        <taxon>Pseudomonadati</taxon>
        <taxon>Bacteroidota</taxon>
        <taxon>Flavobacteriia</taxon>
        <taxon>Flavobacteriales</taxon>
        <taxon>Flavobacteriaceae</taxon>
        <taxon>Jejuia</taxon>
    </lineage>
</organism>
<evidence type="ECO:0000313" key="3">
    <source>
        <dbReference type="EMBL" id="GAL72788.1"/>
    </source>
</evidence>
<comment type="caution">
    <text evidence="3">The sequence shown here is derived from an EMBL/GenBank/DDBJ whole genome shotgun (WGS) entry which is preliminary data.</text>
</comment>
<dbReference type="Proteomes" id="UP000029641">
    <property type="component" value="Unassembled WGS sequence"/>
</dbReference>
<dbReference type="AlphaFoldDB" id="A0A090W9A3"/>
<keyword evidence="1" id="KW-0812">Transmembrane</keyword>
<keyword evidence="1" id="KW-1133">Transmembrane helix</keyword>
<name>A0A090W9A3_9FLAO</name>
<keyword evidence="1" id="KW-0472">Membrane</keyword>
<feature type="transmembrane region" description="Helical" evidence="1">
    <location>
        <begin position="21"/>
        <end position="40"/>
    </location>
</feature>
<dbReference type="Proteomes" id="UP000029646">
    <property type="component" value="Unassembled WGS sequence"/>
</dbReference>
<evidence type="ECO:0000313" key="5">
    <source>
        <dbReference type="Proteomes" id="UP000029646"/>
    </source>
</evidence>
<proteinExistence type="predicted"/>
<accession>A0A090W9A3</accession>
<dbReference type="EMBL" id="BBNR01000034">
    <property type="protein sequence ID" value="GAL69042.1"/>
    <property type="molecule type" value="Genomic_DNA"/>
</dbReference>
<evidence type="ECO:0000256" key="1">
    <source>
        <dbReference type="SAM" id="Phobius"/>
    </source>
</evidence>
<evidence type="ECO:0008006" key="6">
    <source>
        <dbReference type="Google" id="ProtNLM"/>
    </source>
</evidence>
<evidence type="ECO:0000313" key="4">
    <source>
        <dbReference type="Proteomes" id="UP000029641"/>
    </source>
</evidence>
<protein>
    <recommendedName>
        <fullName evidence="6">EamA domain-containing protein</fullName>
    </recommendedName>
</protein>
<sequence length="43" mass="4748">MFSTGAFFASIIEPIFYKRKIIGYEMVFGVLVITGVSSSLKAK</sequence>
<dbReference type="EMBL" id="BBNS01000031">
    <property type="protein sequence ID" value="GAL72788.1"/>
    <property type="molecule type" value="Genomic_DNA"/>
</dbReference>
<reference evidence="4 5" key="1">
    <citation type="journal article" date="2014" name="Genome Announc.">
        <title>Draft Genome Sequence of Marine Flavobacterium Jejuia pallidilutea Strain 11shimoA1 and Pigmentation Mutants.</title>
        <authorList>
            <person name="Takatani N."/>
            <person name="Nakanishi M."/>
            <person name="Meirelles P."/>
            <person name="Mino S."/>
            <person name="Suda W."/>
            <person name="Oshima K."/>
            <person name="Hattori M."/>
            <person name="Ohkuma M."/>
            <person name="Hosokawa M."/>
            <person name="Miyashita K."/>
            <person name="Thompson F.L."/>
            <person name="Niwa A."/>
            <person name="Sawabe T."/>
            <person name="Sawabe T."/>
        </authorList>
    </citation>
    <scope>NUCLEOTIDE SEQUENCE [LARGE SCALE GENOMIC DNA]</scope>
    <source>
        <strain evidence="2 4">JCM 19301</strain>
        <strain evidence="3">JCM 19302</strain>
        <strain evidence="5">JCM19302</strain>
    </source>
</reference>
<gene>
    <name evidence="2" type="ORF">JCM19301_1664</name>
    <name evidence="3" type="ORF">JCM19302_1365</name>
</gene>
<evidence type="ECO:0000313" key="2">
    <source>
        <dbReference type="EMBL" id="GAL69042.1"/>
    </source>
</evidence>